<accession>A0A9D9EJF3</accession>
<gene>
    <name evidence="1" type="ORF">IAC29_03145</name>
</gene>
<evidence type="ECO:0000313" key="1">
    <source>
        <dbReference type="EMBL" id="MBO8448252.1"/>
    </source>
</evidence>
<proteinExistence type="predicted"/>
<dbReference type="AlphaFoldDB" id="A0A9D9EJF3"/>
<dbReference type="Proteomes" id="UP000810252">
    <property type="component" value="Unassembled WGS sequence"/>
</dbReference>
<comment type="caution">
    <text evidence="1">The sequence shown here is derived from an EMBL/GenBank/DDBJ whole genome shotgun (WGS) entry which is preliminary data.</text>
</comment>
<reference evidence="1" key="2">
    <citation type="journal article" date="2021" name="PeerJ">
        <title>Extensive microbial diversity within the chicken gut microbiome revealed by metagenomics and culture.</title>
        <authorList>
            <person name="Gilroy R."/>
            <person name="Ravi A."/>
            <person name="Getino M."/>
            <person name="Pursley I."/>
            <person name="Horton D.L."/>
            <person name="Alikhan N.F."/>
            <person name="Baker D."/>
            <person name="Gharbi K."/>
            <person name="Hall N."/>
            <person name="Watson M."/>
            <person name="Adriaenssens E.M."/>
            <person name="Foster-Nyarko E."/>
            <person name="Jarju S."/>
            <person name="Secka A."/>
            <person name="Antonio M."/>
            <person name="Oren A."/>
            <person name="Chaudhuri R.R."/>
            <person name="La Ragione R."/>
            <person name="Hildebrand F."/>
            <person name="Pallen M.J."/>
        </authorList>
    </citation>
    <scope>NUCLEOTIDE SEQUENCE</scope>
    <source>
        <strain evidence="1">20514</strain>
    </source>
</reference>
<sequence>MQNKLQELTDKLYNEGLSKGKQEGEAIVKEATSQADRILNDAKAEAARILAEAQKQAGELQAKVSGDLKLAASQSIAATKQEIEHLLVGKVADAGITGALTSGDFVKQVIMTVAKAFNPDNAEPADLSVILPETMKKELEPFLRKELAGILNGKVEASFSKKVSGGFTIGPKDGGWFVSFTDETFRELISSYLRPATKKILFGE</sequence>
<protein>
    <recommendedName>
        <fullName evidence="3">V-type ATP synthase subunit E</fullName>
    </recommendedName>
</protein>
<evidence type="ECO:0000313" key="2">
    <source>
        <dbReference type="Proteomes" id="UP000810252"/>
    </source>
</evidence>
<dbReference type="EMBL" id="JADIMQ010000047">
    <property type="protein sequence ID" value="MBO8448252.1"/>
    <property type="molecule type" value="Genomic_DNA"/>
</dbReference>
<name>A0A9D9EJF3_9BACT</name>
<organism evidence="1 2">
    <name type="scientific">Candidatus Cryptobacteroides merdigallinarum</name>
    <dbReference type="NCBI Taxonomy" id="2840770"/>
    <lineage>
        <taxon>Bacteria</taxon>
        <taxon>Pseudomonadati</taxon>
        <taxon>Bacteroidota</taxon>
        <taxon>Bacteroidia</taxon>
        <taxon>Bacteroidales</taxon>
        <taxon>Candidatus Cryptobacteroides</taxon>
    </lineage>
</organism>
<dbReference type="Gene3D" id="1.20.5.2950">
    <property type="match status" value="1"/>
</dbReference>
<dbReference type="SUPFAM" id="SSF160527">
    <property type="entry name" value="V-type ATPase subunit E-like"/>
    <property type="match status" value="1"/>
</dbReference>
<evidence type="ECO:0008006" key="3">
    <source>
        <dbReference type="Google" id="ProtNLM"/>
    </source>
</evidence>
<reference evidence="1" key="1">
    <citation type="submission" date="2020-10" db="EMBL/GenBank/DDBJ databases">
        <authorList>
            <person name="Gilroy R."/>
        </authorList>
    </citation>
    <scope>NUCLEOTIDE SEQUENCE</scope>
    <source>
        <strain evidence="1">20514</strain>
    </source>
</reference>